<dbReference type="InterPro" id="IPR007353">
    <property type="entry name" value="DUF421"/>
</dbReference>
<evidence type="ECO:0000313" key="9">
    <source>
        <dbReference type="EMBL" id="PKF34803.1"/>
    </source>
</evidence>
<evidence type="ECO:0000256" key="2">
    <source>
        <dbReference type="ARBA" id="ARBA00006448"/>
    </source>
</evidence>
<evidence type="ECO:0000256" key="7">
    <source>
        <dbReference type="SAM" id="Phobius"/>
    </source>
</evidence>
<reference evidence="9 10" key="1">
    <citation type="submission" date="2017-12" db="EMBL/GenBank/DDBJ databases">
        <title>Draft Genome sequences of multiple microbial strains isolated from spacecraft associated surfaces.</title>
        <authorList>
            <person name="Seuylemezian A."/>
            <person name="Vaishampayan P."/>
            <person name="Venkateswaran K."/>
        </authorList>
    </citation>
    <scope>NUCLEOTIDE SEQUENCE [LARGE SCALE GENOMIC DNA]</scope>
    <source>
        <strain evidence="9 10">2P01AA</strain>
    </source>
</reference>
<dbReference type="EMBL" id="PISJ01000010">
    <property type="protein sequence ID" value="PKF34803.1"/>
    <property type="molecule type" value="Genomic_DNA"/>
</dbReference>
<evidence type="ECO:0000256" key="5">
    <source>
        <dbReference type="ARBA" id="ARBA00022989"/>
    </source>
</evidence>
<comment type="similarity">
    <text evidence="2">Belongs to the UPF0702 family.</text>
</comment>
<feature type="transmembrane region" description="Helical" evidence="7">
    <location>
        <begin position="71"/>
        <end position="88"/>
    </location>
</feature>
<gene>
    <name evidence="9" type="ORF">CW311_06455</name>
</gene>
<accession>A0A2N0WHD1</accession>
<keyword evidence="5 7" id="KW-1133">Transmembrane helix</keyword>
<keyword evidence="3" id="KW-1003">Cell membrane</keyword>
<protein>
    <submittedName>
        <fullName evidence="9">DUF421 domain-containing protein</fullName>
    </submittedName>
</protein>
<feature type="domain" description="YetF C-terminal" evidence="8">
    <location>
        <begin position="93"/>
        <end position="163"/>
    </location>
</feature>
<feature type="transmembrane region" description="Helical" evidence="7">
    <location>
        <begin position="15"/>
        <end position="34"/>
    </location>
</feature>
<keyword evidence="4 7" id="KW-0812">Transmembrane</keyword>
<dbReference type="InterPro" id="IPR023090">
    <property type="entry name" value="UPF0702_alpha/beta_dom_sf"/>
</dbReference>
<evidence type="ECO:0000256" key="4">
    <source>
        <dbReference type="ARBA" id="ARBA00022692"/>
    </source>
</evidence>
<dbReference type="Proteomes" id="UP000233553">
    <property type="component" value="Unassembled WGS sequence"/>
</dbReference>
<dbReference type="RefSeq" id="WP_101236004.1">
    <property type="nucleotide sequence ID" value="NZ_PISJ01000010.1"/>
</dbReference>
<dbReference type="PANTHER" id="PTHR34582">
    <property type="entry name" value="UPF0702 TRANSMEMBRANE PROTEIN YCAP"/>
    <property type="match status" value="1"/>
</dbReference>
<proteinExistence type="inferred from homology"/>
<keyword evidence="6 7" id="KW-0472">Membrane</keyword>
<evidence type="ECO:0000256" key="3">
    <source>
        <dbReference type="ARBA" id="ARBA00022475"/>
    </source>
</evidence>
<organism evidence="9 10">
    <name type="scientific">Acinetobacter proteolyticus</name>
    <dbReference type="NCBI Taxonomy" id="1776741"/>
    <lineage>
        <taxon>Bacteria</taxon>
        <taxon>Pseudomonadati</taxon>
        <taxon>Pseudomonadota</taxon>
        <taxon>Gammaproteobacteria</taxon>
        <taxon>Moraxellales</taxon>
        <taxon>Moraxellaceae</taxon>
        <taxon>Acinetobacter</taxon>
    </lineage>
</organism>
<feature type="transmembrane region" description="Helical" evidence="7">
    <location>
        <begin position="46"/>
        <end position="65"/>
    </location>
</feature>
<dbReference type="Pfam" id="PF04239">
    <property type="entry name" value="DUF421"/>
    <property type="match status" value="1"/>
</dbReference>
<evidence type="ECO:0000256" key="1">
    <source>
        <dbReference type="ARBA" id="ARBA00004651"/>
    </source>
</evidence>
<name>A0A2N0WHD1_9GAMM</name>
<evidence type="ECO:0000256" key="6">
    <source>
        <dbReference type="ARBA" id="ARBA00023136"/>
    </source>
</evidence>
<dbReference type="AlphaFoldDB" id="A0A2N0WHD1"/>
<dbReference type="GO" id="GO:0005886">
    <property type="term" value="C:plasma membrane"/>
    <property type="evidence" value="ECO:0007669"/>
    <property type="project" value="UniProtKB-SubCell"/>
</dbReference>
<dbReference type="Gene3D" id="3.30.240.20">
    <property type="entry name" value="bsu07140 like domains"/>
    <property type="match status" value="1"/>
</dbReference>
<comment type="caution">
    <text evidence="9">The sequence shown here is derived from an EMBL/GenBank/DDBJ whole genome shotgun (WGS) entry which is preliminary data.</text>
</comment>
<dbReference type="PANTHER" id="PTHR34582:SF6">
    <property type="entry name" value="UPF0702 TRANSMEMBRANE PROTEIN YCAP"/>
    <property type="match status" value="1"/>
</dbReference>
<comment type="subcellular location">
    <subcellularLocation>
        <location evidence="1">Cell membrane</location>
        <topology evidence="1">Multi-pass membrane protein</topology>
    </subcellularLocation>
</comment>
<evidence type="ECO:0000313" key="10">
    <source>
        <dbReference type="Proteomes" id="UP000233553"/>
    </source>
</evidence>
<evidence type="ECO:0000259" key="8">
    <source>
        <dbReference type="Pfam" id="PF04239"/>
    </source>
</evidence>
<sequence length="225" mass="26072">MNIIDILIYDTSWDLVLEIIVRCFVMFFLILIFLKLSGKRGIRQLSIFEVAIILSLGSAAGDPMFIDEAPIAQAFVVMCTIIVLYRLITWAMMKSKKFEILLEGKPLCIVENGLMVIQDMQKEKYSHDEFFAEMRQQSVEHLGQVKVALLETDGCLSLLFFTKDETKWGLPLFPHDYKKTDYLDTELFYSCMYCGMTQRLLNLDHECVRCKGKDWTKSLQTPHIN</sequence>